<dbReference type="InterPro" id="IPR001853">
    <property type="entry name" value="DSBA-like_thioredoxin_dom"/>
</dbReference>
<dbReference type="InterPro" id="IPR036249">
    <property type="entry name" value="Thioredoxin-like_sf"/>
</dbReference>
<keyword evidence="4" id="KW-1185">Reference proteome</keyword>
<evidence type="ECO:0000313" key="4">
    <source>
        <dbReference type="Proteomes" id="UP001229955"/>
    </source>
</evidence>
<name>A0AA49Q814_9BACT</name>
<evidence type="ECO:0000313" key="3">
    <source>
        <dbReference type="EMBL" id="WKW16318.1"/>
    </source>
</evidence>
<dbReference type="GO" id="GO:0016491">
    <property type="term" value="F:oxidoreductase activity"/>
    <property type="evidence" value="ECO:0007669"/>
    <property type="project" value="InterPro"/>
</dbReference>
<dbReference type="PANTHER" id="PTHR13887">
    <property type="entry name" value="GLUTATHIONE S-TRANSFERASE KAPPA"/>
    <property type="match status" value="1"/>
</dbReference>
<gene>
    <name evidence="2" type="ORF">Strain138_002730</name>
    <name evidence="3" type="ORF">Strain318_002730</name>
</gene>
<dbReference type="EMBL" id="CP130613">
    <property type="protein sequence ID" value="WKW16318.1"/>
    <property type="molecule type" value="Genomic_DNA"/>
</dbReference>
<dbReference type="RefSeq" id="WP_367886267.1">
    <property type="nucleotide sequence ID" value="NZ_CP130612.1"/>
</dbReference>
<evidence type="ECO:0000313" key="2">
    <source>
        <dbReference type="EMBL" id="WKW13411.1"/>
    </source>
</evidence>
<evidence type="ECO:0000259" key="1">
    <source>
        <dbReference type="Pfam" id="PF01323"/>
    </source>
</evidence>
<dbReference type="CDD" id="cd03024">
    <property type="entry name" value="DsbA_FrnE"/>
    <property type="match status" value="1"/>
</dbReference>
<dbReference type="Gene3D" id="3.40.30.10">
    <property type="entry name" value="Glutaredoxin"/>
    <property type="match status" value="1"/>
</dbReference>
<accession>A0AA49JWP5</accession>
<dbReference type="AlphaFoldDB" id="A0AA49Q814"/>
<dbReference type="EMBL" id="CP130612">
    <property type="protein sequence ID" value="WKW13411.1"/>
    <property type="molecule type" value="Genomic_DNA"/>
</dbReference>
<reference evidence="3" key="1">
    <citation type="submission" date="2023-07" db="EMBL/GenBank/DDBJ databases">
        <authorList>
            <person name="Haufschild T."/>
            <person name="Kallscheuer N."/>
            <person name="Hammer J."/>
            <person name="Kohn T."/>
            <person name="Kabuu M."/>
            <person name="Jogler M."/>
            <person name="Wohfarth N."/>
            <person name="Heuer A."/>
            <person name="Rohde M."/>
            <person name="van Teeseling M.C.F."/>
            <person name="Jogler C."/>
        </authorList>
    </citation>
    <scope>NUCLEOTIDE SEQUENCE</scope>
    <source>
        <strain evidence="2">Strain 138</strain>
        <strain evidence="3">Strain 318</strain>
    </source>
</reference>
<organism evidence="3 4">
    <name type="scientific">Pseudogemmatithrix spongiicola</name>
    <dbReference type="NCBI Taxonomy" id="3062599"/>
    <lineage>
        <taxon>Bacteria</taxon>
        <taxon>Pseudomonadati</taxon>
        <taxon>Gemmatimonadota</taxon>
        <taxon>Gemmatimonadia</taxon>
        <taxon>Gemmatimonadales</taxon>
        <taxon>Gemmatimonadaceae</taxon>
        <taxon>Pseudogemmatithrix</taxon>
    </lineage>
</organism>
<dbReference type="KEGG" id="pspc:Strain318_002730"/>
<dbReference type="Proteomes" id="UP001229955">
    <property type="component" value="Chromosome"/>
</dbReference>
<dbReference type="SUPFAM" id="SSF52833">
    <property type="entry name" value="Thioredoxin-like"/>
    <property type="match status" value="1"/>
</dbReference>
<protein>
    <submittedName>
        <fullName evidence="3">DsbA family oxidoreductase</fullName>
    </submittedName>
</protein>
<dbReference type="PANTHER" id="PTHR13887:SF41">
    <property type="entry name" value="THIOREDOXIN SUPERFAMILY PROTEIN"/>
    <property type="match status" value="1"/>
</dbReference>
<proteinExistence type="predicted"/>
<dbReference type="Pfam" id="PF01323">
    <property type="entry name" value="DSBA"/>
    <property type="match status" value="1"/>
</dbReference>
<accession>A0AA49Q814</accession>
<feature type="domain" description="DSBA-like thioredoxin" evidence="1">
    <location>
        <begin position="21"/>
        <end position="223"/>
    </location>
</feature>
<sequence length="242" mass="26505">MEHIAALAYSSGMTTRDPMLIEVWSDIACPFCYIGKRRLQGALARFPHRDEIRVEWRSFQLQPQLVTDASRRLNEFLATSKGLSLAQVEQMQAHVRAMGESEGIAFAMDRVVVANTFTAHRLLQWAQSLGRGDAMKDRLLRAYFTEGANVDDHASLQALAVDVGLDAAAAAALLASDAFADEVRRDIAEARQQRISGVPFFVFDQAYAVSGAQPPELFDQALAQAHAEWRAANALATPSAAS</sequence>